<sequence length="267" mass="29991">MKIHGKILSHYLFCKTPADKEGYLYKKGEVNTSYQKRWFTLRGNLLFYRDRPGERVVIGVIVLEGCVAQLCESDEQFAFSLAFGSSSAGESLRTYKFAAENQENQEAWVKAIHSAQHCFLSLLLQDLRQQYLEAAKTAGVDVVDCTPVAVRGMSHPPMSCLGSASMFYLQPGVTVPGAPSNRQLTQSLAQSTRPIGKRSPKPWPKWHANIPAVEGYTPPLGEWSEPMKDFCQMHENFGKEVRQLMADWKKRAETKMALSEEDLINLG</sequence>
<reference evidence="3" key="4">
    <citation type="submission" date="2025-08" db="UniProtKB">
        <authorList>
            <consortium name="Ensembl"/>
        </authorList>
    </citation>
    <scope>IDENTIFICATION</scope>
</reference>
<evidence type="ECO:0000256" key="1">
    <source>
        <dbReference type="RuleBase" id="RU369082"/>
    </source>
</evidence>
<reference evidence="3" key="3">
    <citation type="submission" date="2020-05" db="EMBL/GenBank/DDBJ databases">
        <title>Electrophorus electricus (electric eel) genome, fEleEle1, primary haplotype.</title>
        <authorList>
            <person name="Myers G."/>
            <person name="Meyer A."/>
            <person name="Fedrigo O."/>
            <person name="Formenti G."/>
            <person name="Rhie A."/>
            <person name="Tracey A."/>
            <person name="Sims Y."/>
            <person name="Jarvis E.D."/>
        </authorList>
    </citation>
    <scope>NUCLEOTIDE SEQUENCE [LARGE SCALE GENOMIC DNA]</scope>
</reference>
<dbReference type="SUPFAM" id="SSF50729">
    <property type="entry name" value="PH domain-like"/>
    <property type="match status" value="1"/>
</dbReference>
<evidence type="ECO:0000313" key="3">
    <source>
        <dbReference type="Ensembl" id="ENSEEEP00000048215.2"/>
    </source>
</evidence>
<dbReference type="PROSITE" id="PS50003">
    <property type="entry name" value="PH_DOMAIN"/>
    <property type="match status" value="1"/>
</dbReference>
<dbReference type="SMART" id="SM00233">
    <property type="entry name" value="PH"/>
    <property type="match status" value="1"/>
</dbReference>
<keyword evidence="1" id="KW-0333">Golgi apparatus</keyword>
<dbReference type="PANTHER" id="PTHR22902">
    <property type="entry name" value="SESQUIPEDALIAN"/>
    <property type="match status" value="1"/>
</dbReference>
<name>A0A4W4HHY8_ELEEL</name>
<reference evidence="3" key="5">
    <citation type="submission" date="2025-09" db="UniProtKB">
        <authorList>
            <consortium name="Ensembl"/>
        </authorList>
    </citation>
    <scope>IDENTIFICATION</scope>
</reference>
<dbReference type="PANTHER" id="PTHR22902:SF17">
    <property type="entry name" value="SESQUIPEDALIAN-1"/>
    <property type="match status" value="1"/>
</dbReference>
<dbReference type="GeneID" id="113576873"/>
<evidence type="ECO:0000313" key="4">
    <source>
        <dbReference type="Proteomes" id="UP000314983"/>
    </source>
</evidence>
<keyword evidence="4" id="KW-1185">Reference proteome</keyword>
<dbReference type="RefSeq" id="XP_026865015.2">
    <property type="nucleotide sequence ID" value="XM_027009214.2"/>
</dbReference>
<dbReference type="GO" id="GO:0005829">
    <property type="term" value="C:cytosol"/>
    <property type="evidence" value="ECO:0007669"/>
    <property type="project" value="GOC"/>
</dbReference>
<dbReference type="Gene3D" id="2.30.29.30">
    <property type="entry name" value="Pleckstrin-homology domain (PH domain)/Phosphotyrosine-binding domain (PTB)"/>
    <property type="match status" value="1"/>
</dbReference>
<dbReference type="InterPro" id="IPR001849">
    <property type="entry name" value="PH_domain"/>
</dbReference>
<reference evidence="4" key="1">
    <citation type="journal article" date="2014" name="Science">
        <title>Nonhuman genetics. Genomic basis for the convergent evolution of electric organs.</title>
        <authorList>
            <person name="Gallant J.R."/>
            <person name="Traeger L.L."/>
            <person name="Volkening J.D."/>
            <person name="Moffett H."/>
            <person name="Chen P.H."/>
            <person name="Novina C.D."/>
            <person name="Phillips G.N.Jr."/>
            <person name="Anand R."/>
            <person name="Wells G.B."/>
            <person name="Pinch M."/>
            <person name="Guth R."/>
            <person name="Unguez G.A."/>
            <person name="Albert J.S."/>
            <person name="Zakon H.H."/>
            <person name="Samanta M.P."/>
            <person name="Sussman M.R."/>
        </authorList>
    </citation>
    <scope>NUCLEOTIDE SEQUENCE [LARGE SCALE GENOMIC DNA]</scope>
</reference>
<dbReference type="AlphaFoldDB" id="A0A4W4HHY8"/>
<comment type="function">
    <text evidence="1">Plays a role in endocytic trafficking. Required for receptor recycling from endosomes, both to the trans-Golgi network and the plasma membrane.</text>
</comment>
<dbReference type="Ensembl" id="ENSEEET00000048745.2">
    <property type="protein sequence ID" value="ENSEEEP00000048215.2"/>
    <property type="gene ID" value="ENSEEEG00000022704.2"/>
</dbReference>
<comment type="subcellular location">
    <subcellularLocation>
        <location evidence="1">Early endosome</location>
    </subcellularLocation>
    <subcellularLocation>
        <location evidence="1">Recycling endosome</location>
    </subcellularLocation>
    <subcellularLocation>
        <location evidence="1">Golgi apparatus</location>
        <location evidence="1">trans-Golgi network</location>
    </subcellularLocation>
    <subcellularLocation>
        <location evidence="1">Cytoplasmic vesicle</location>
        <location evidence="1">Clathrin-coated vesicle</location>
    </subcellularLocation>
</comment>
<dbReference type="GO" id="GO:0055037">
    <property type="term" value="C:recycling endosome"/>
    <property type="evidence" value="ECO:0007669"/>
    <property type="project" value="UniProtKB-SubCell"/>
</dbReference>
<dbReference type="GO" id="GO:0001881">
    <property type="term" value="P:receptor recycling"/>
    <property type="evidence" value="ECO:0007669"/>
    <property type="project" value="UniProtKB-UniRule"/>
</dbReference>
<dbReference type="GO" id="GO:0030136">
    <property type="term" value="C:clathrin-coated vesicle"/>
    <property type="evidence" value="ECO:0007669"/>
    <property type="project" value="UniProtKB-SubCell"/>
</dbReference>
<keyword evidence="1" id="KW-0597">Phosphoprotein</keyword>
<dbReference type="GO" id="GO:0042147">
    <property type="term" value="P:retrograde transport, endosome to Golgi"/>
    <property type="evidence" value="ECO:0007669"/>
    <property type="project" value="UniProtKB-UniRule"/>
</dbReference>
<proteinExistence type="inferred from homology"/>
<keyword evidence="1" id="KW-0968">Cytoplasmic vesicle</keyword>
<accession>A0A4W4HHY8</accession>
<dbReference type="Pfam" id="PF00169">
    <property type="entry name" value="PH"/>
    <property type="match status" value="1"/>
</dbReference>
<dbReference type="GO" id="GO:0005769">
    <property type="term" value="C:early endosome"/>
    <property type="evidence" value="ECO:0007669"/>
    <property type="project" value="UniProtKB-SubCell"/>
</dbReference>
<protein>
    <recommendedName>
        <fullName evidence="1">Sesquipedalian</fullName>
        <shortName evidence="1">Ses</shortName>
    </recommendedName>
    <alternativeName>
        <fullName evidence="1">PH domain-containing endocytic trafficking adaptor</fullName>
    </alternativeName>
</protein>
<comment type="similarity">
    <text evidence="1">Belongs to the sesquipedalian family.</text>
</comment>
<dbReference type="GO" id="GO:0007032">
    <property type="term" value="P:endosome organization"/>
    <property type="evidence" value="ECO:0007669"/>
    <property type="project" value="UniProtKB-UniRule"/>
</dbReference>
<gene>
    <name evidence="3" type="primary">LOC113576873</name>
</gene>
<reference evidence="4" key="2">
    <citation type="journal article" date="2017" name="Sci. Adv.">
        <title>A tail of two voltages: Proteomic comparison of the three electric organs of the electric eel.</title>
        <authorList>
            <person name="Traeger L.L."/>
            <person name="Sabat G."/>
            <person name="Barrett-Wilt G.A."/>
            <person name="Wells G.B."/>
            <person name="Sussman M.R."/>
        </authorList>
    </citation>
    <scope>NUCLEOTIDE SEQUENCE [LARGE SCALE GENOMIC DNA]</scope>
</reference>
<dbReference type="KEGG" id="eee:113576873"/>
<dbReference type="Proteomes" id="UP000314983">
    <property type="component" value="Chromosome 14"/>
</dbReference>
<dbReference type="InterPro" id="IPR011993">
    <property type="entry name" value="PH-like_dom_sf"/>
</dbReference>
<keyword evidence="1" id="KW-0967">Endosome</keyword>
<dbReference type="CDD" id="cd13288">
    <property type="entry name" value="PH_Ses"/>
    <property type="match status" value="1"/>
</dbReference>
<evidence type="ECO:0000259" key="2">
    <source>
        <dbReference type="PROSITE" id="PS50003"/>
    </source>
</evidence>
<dbReference type="GeneTree" id="ENSGT00940000164923"/>
<dbReference type="GO" id="GO:0005802">
    <property type="term" value="C:trans-Golgi network"/>
    <property type="evidence" value="ECO:0007669"/>
    <property type="project" value="UniProtKB-UniRule"/>
</dbReference>
<dbReference type="RefSeq" id="XP_026865014.2">
    <property type="nucleotide sequence ID" value="XM_027009213.2"/>
</dbReference>
<dbReference type="STRING" id="8005.ENSEEEP00000048215"/>
<dbReference type="OMA" id="YFQSCDS"/>
<feature type="domain" description="PH" evidence="2">
    <location>
        <begin position="17"/>
        <end position="117"/>
    </location>
</feature>
<organism evidence="3 4">
    <name type="scientific">Electrophorus electricus</name>
    <name type="common">Electric eel</name>
    <name type="synonym">Gymnotus electricus</name>
    <dbReference type="NCBI Taxonomy" id="8005"/>
    <lineage>
        <taxon>Eukaryota</taxon>
        <taxon>Metazoa</taxon>
        <taxon>Chordata</taxon>
        <taxon>Craniata</taxon>
        <taxon>Vertebrata</taxon>
        <taxon>Euteleostomi</taxon>
        <taxon>Actinopterygii</taxon>
        <taxon>Neopterygii</taxon>
        <taxon>Teleostei</taxon>
        <taxon>Ostariophysi</taxon>
        <taxon>Gymnotiformes</taxon>
        <taxon>Gymnotoidei</taxon>
        <taxon>Gymnotidae</taxon>
        <taxon>Electrophorus</taxon>
    </lineage>
</organism>
<dbReference type="InterPro" id="IPR045188">
    <property type="entry name" value="Boi1/Boi2-like"/>
</dbReference>